<dbReference type="PANTHER" id="PTHR15123">
    <property type="entry name" value="SECRETED AND TRANSMEMBRANE PROTEIN 1"/>
    <property type="match status" value="1"/>
</dbReference>
<feature type="signal peptide" evidence="2">
    <location>
        <begin position="1"/>
        <end position="28"/>
    </location>
</feature>
<organism evidence="3 4">
    <name type="scientific">Cricetulus griseus</name>
    <name type="common">Chinese hamster</name>
    <name type="synonym">Cricetulus barabensis griseus</name>
    <dbReference type="NCBI Taxonomy" id="10029"/>
    <lineage>
        <taxon>Eukaryota</taxon>
        <taxon>Metazoa</taxon>
        <taxon>Chordata</taxon>
        <taxon>Craniata</taxon>
        <taxon>Vertebrata</taxon>
        <taxon>Euteleostomi</taxon>
        <taxon>Mammalia</taxon>
        <taxon>Eutheria</taxon>
        <taxon>Euarchontoglires</taxon>
        <taxon>Glires</taxon>
        <taxon>Rodentia</taxon>
        <taxon>Myomorpha</taxon>
        <taxon>Muroidea</taxon>
        <taxon>Cricetidae</taxon>
        <taxon>Cricetinae</taxon>
        <taxon>Cricetulus</taxon>
    </lineage>
</organism>
<feature type="chain" id="PRO_5034223329" evidence="2">
    <location>
        <begin position="29"/>
        <end position="210"/>
    </location>
</feature>
<gene>
    <name evidence="3" type="primary">LOC100751701</name>
</gene>
<keyword evidence="1" id="KW-1133">Transmembrane helix</keyword>
<dbReference type="Gene3D" id="2.60.40.10">
    <property type="entry name" value="Immunoglobulins"/>
    <property type="match status" value="1"/>
</dbReference>
<dbReference type="AlphaFoldDB" id="A0A8C2QPP9"/>
<protein>
    <submittedName>
        <fullName evidence="3">Secreted and transmembrane 1B</fullName>
    </submittedName>
</protein>
<evidence type="ECO:0000256" key="1">
    <source>
        <dbReference type="SAM" id="Phobius"/>
    </source>
</evidence>
<dbReference type="Ensembl" id="ENSCGRT00001031402.1">
    <property type="protein sequence ID" value="ENSCGRP00001027155.1"/>
    <property type="gene ID" value="ENSCGRG00001024244.1"/>
</dbReference>
<name>A0A8C2QPP9_CRIGR</name>
<evidence type="ECO:0000313" key="4">
    <source>
        <dbReference type="Proteomes" id="UP000694386"/>
    </source>
</evidence>
<reference evidence="3" key="2">
    <citation type="submission" date="2025-09" db="UniProtKB">
        <authorList>
            <consortium name="Ensembl"/>
        </authorList>
    </citation>
    <scope>IDENTIFICATION</scope>
</reference>
<sequence>MVAYSVTSTGPCPRILWTLLLLAASLNAHTQTWDNPTCTESEVSAPRGNRVVMACNISNTFRDVTIGLTANGKTSTIFNTKPPGNYFNDSWQLQIQGGQAYLVITDVQDIHAGQYVWRLNGNQRPPDQFIVLNDQEPESLQVIAEPPPAVHTDVTIVMIIIIIIIVVVVIIGIIAFAWYKHYGSRKHHRYEVLGPGLSPGSPHSPYLALP</sequence>
<dbReference type="GO" id="GO:0005125">
    <property type="term" value="F:cytokine activity"/>
    <property type="evidence" value="ECO:0007669"/>
    <property type="project" value="InterPro"/>
</dbReference>
<dbReference type="InterPro" id="IPR033231">
    <property type="entry name" value="SECTM1"/>
</dbReference>
<keyword evidence="1" id="KW-0472">Membrane</keyword>
<dbReference type="GO" id="GO:0016020">
    <property type="term" value="C:membrane"/>
    <property type="evidence" value="ECO:0007669"/>
    <property type="project" value="TreeGrafter"/>
</dbReference>
<evidence type="ECO:0000256" key="2">
    <source>
        <dbReference type="SAM" id="SignalP"/>
    </source>
</evidence>
<reference evidence="3" key="1">
    <citation type="submission" date="2025-08" db="UniProtKB">
        <authorList>
            <consortium name="Ensembl"/>
        </authorList>
    </citation>
    <scope>IDENTIFICATION</scope>
</reference>
<dbReference type="Proteomes" id="UP000694386">
    <property type="component" value="Unplaced"/>
</dbReference>
<keyword evidence="1" id="KW-0812">Transmembrane</keyword>
<feature type="transmembrane region" description="Helical" evidence="1">
    <location>
        <begin position="156"/>
        <end position="179"/>
    </location>
</feature>
<keyword evidence="2" id="KW-0732">Signal</keyword>
<dbReference type="InterPro" id="IPR013783">
    <property type="entry name" value="Ig-like_fold"/>
</dbReference>
<dbReference type="GO" id="GO:0006955">
    <property type="term" value="P:immune response"/>
    <property type="evidence" value="ECO:0007669"/>
    <property type="project" value="InterPro"/>
</dbReference>
<accession>A0A8C2QPP9</accession>
<evidence type="ECO:0000313" key="3">
    <source>
        <dbReference type="Ensembl" id="ENSCGRP00001027155.1"/>
    </source>
</evidence>
<proteinExistence type="predicted"/>
<dbReference type="PANTHER" id="PTHR15123:SF5">
    <property type="entry name" value="SECRETED AND TRANSMEMBRANE PROTEIN 1"/>
    <property type="match status" value="1"/>
</dbReference>